<dbReference type="Pfam" id="PF02365">
    <property type="entry name" value="NAM"/>
    <property type="match status" value="1"/>
</dbReference>
<feature type="domain" description="NAC" evidence="6">
    <location>
        <begin position="15"/>
        <end position="183"/>
    </location>
</feature>
<proteinExistence type="predicted"/>
<reference evidence="7 8" key="1">
    <citation type="submission" date="2022-03" db="EMBL/GenBank/DDBJ databases">
        <authorList>
            <person name="Nunn A."/>
            <person name="Chopra R."/>
            <person name="Nunn A."/>
            <person name="Contreras Garrido A."/>
        </authorList>
    </citation>
    <scope>NUCLEOTIDE SEQUENCE [LARGE SCALE GENOMIC DNA]</scope>
</reference>
<accession>A0AAU9SHT3</accession>
<evidence type="ECO:0000256" key="4">
    <source>
        <dbReference type="ARBA" id="ARBA00023163"/>
    </source>
</evidence>
<gene>
    <name evidence="7" type="ORF">TAV2_LOCUS17078</name>
</gene>
<dbReference type="GO" id="GO:0003677">
    <property type="term" value="F:DNA binding"/>
    <property type="evidence" value="ECO:0007669"/>
    <property type="project" value="UniProtKB-KW"/>
</dbReference>
<evidence type="ECO:0000256" key="2">
    <source>
        <dbReference type="ARBA" id="ARBA00023015"/>
    </source>
</evidence>
<dbReference type="GO" id="GO:0005634">
    <property type="term" value="C:nucleus"/>
    <property type="evidence" value="ECO:0007669"/>
    <property type="project" value="UniProtKB-SubCell"/>
</dbReference>
<keyword evidence="4" id="KW-0804">Transcription</keyword>
<evidence type="ECO:0000259" key="6">
    <source>
        <dbReference type="PROSITE" id="PS51005"/>
    </source>
</evidence>
<sequence>MEENNKEAKKMEDVLMPGFRFHPTDEELVSFYLKRKVEHRPLSIKLITQLDIYKYDPWDLPKFAMTGEKEWYFYCPRDRKYRNSTRPNRVTGAGFWKATGTDKPIHSSDGSKCIGLRKSLVFYKGRAAKGIKTDWMMHEFRLPSASSHTLFDSHVSPNDMSKSCFVDQKNLNESWAICRILKRTNTTALRAVSHSFVSSLPQEETTDTEPYEKTSNTSQISSDKIMKNSSCSKFYSEEDMNVAQRPHSYLDDKEATKTSTCTTTSPFSYLGFTSSDDRGPCLDQQYLRSLLLASQETQPPQFPKFINNNDMISSFLLNMSSSDSSFLGENTNHLDSNIDLTSGIWAQEKCPALVSLPQEYHETGFEGHVDDANEDHHQAFCHTYNFGDLSSASTIVGDQHQNQKHHNLMESYYSSLD</sequence>
<evidence type="ECO:0000313" key="8">
    <source>
        <dbReference type="Proteomes" id="UP000836841"/>
    </source>
</evidence>
<dbReference type="InterPro" id="IPR003441">
    <property type="entry name" value="NAC-dom"/>
</dbReference>
<dbReference type="InterPro" id="IPR036093">
    <property type="entry name" value="NAC_dom_sf"/>
</dbReference>
<dbReference type="FunFam" id="2.170.150.80:FF:000007">
    <property type="entry name" value="NAC domain-containing protein 35"/>
    <property type="match status" value="1"/>
</dbReference>
<dbReference type="AlphaFoldDB" id="A0AAU9SHT3"/>
<dbReference type="SUPFAM" id="SSF101941">
    <property type="entry name" value="NAC domain"/>
    <property type="match status" value="1"/>
</dbReference>
<dbReference type="GO" id="GO:0006355">
    <property type="term" value="P:regulation of DNA-templated transcription"/>
    <property type="evidence" value="ECO:0007669"/>
    <property type="project" value="InterPro"/>
</dbReference>
<dbReference type="PROSITE" id="PS51005">
    <property type="entry name" value="NAC"/>
    <property type="match status" value="1"/>
</dbReference>
<dbReference type="EMBL" id="OU466861">
    <property type="protein sequence ID" value="CAH2066404.1"/>
    <property type="molecule type" value="Genomic_DNA"/>
</dbReference>
<keyword evidence="2" id="KW-0805">Transcription regulation</keyword>
<evidence type="ECO:0000256" key="3">
    <source>
        <dbReference type="ARBA" id="ARBA00023125"/>
    </source>
</evidence>
<evidence type="ECO:0000256" key="5">
    <source>
        <dbReference type="ARBA" id="ARBA00023242"/>
    </source>
</evidence>
<evidence type="ECO:0000313" key="7">
    <source>
        <dbReference type="EMBL" id="CAH2066404.1"/>
    </source>
</evidence>
<evidence type="ECO:0000256" key="1">
    <source>
        <dbReference type="ARBA" id="ARBA00004123"/>
    </source>
</evidence>
<protein>
    <recommendedName>
        <fullName evidence="6">NAC domain-containing protein</fullName>
    </recommendedName>
</protein>
<keyword evidence="8" id="KW-1185">Reference proteome</keyword>
<dbReference type="PANTHER" id="PTHR31744">
    <property type="entry name" value="PROTEIN CUP-SHAPED COTYLEDON 2-RELATED"/>
    <property type="match status" value="1"/>
</dbReference>
<dbReference type="Gene3D" id="2.170.150.80">
    <property type="entry name" value="NAC domain"/>
    <property type="match status" value="1"/>
</dbReference>
<dbReference type="PANTHER" id="PTHR31744:SF77">
    <property type="entry name" value="PROTEIN FEZ"/>
    <property type="match status" value="1"/>
</dbReference>
<keyword evidence="3" id="KW-0238">DNA-binding</keyword>
<dbReference type="GO" id="GO:0099402">
    <property type="term" value="P:plant organ development"/>
    <property type="evidence" value="ECO:0007669"/>
    <property type="project" value="UniProtKB-ARBA"/>
</dbReference>
<dbReference type="Proteomes" id="UP000836841">
    <property type="component" value="Chromosome 5"/>
</dbReference>
<organism evidence="7 8">
    <name type="scientific">Thlaspi arvense</name>
    <name type="common">Field penny-cress</name>
    <dbReference type="NCBI Taxonomy" id="13288"/>
    <lineage>
        <taxon>Eukaryota</taxon>
        <taxon>Viridiplantae</taxon>
        <taxon>Streptophyta</taxon>
        <taxon>Embryophyta</taxon>
        <taxon>Tracheophyta</taxon>
        <taxon>Spermatophyta</taxon>
        <taxon>Magnoliopsida</taxon>
        <taxon>eudicotyledons</taxon>
        <taxon>Gunneridae</taxon>
        <taxon>Pentapetalae</taxon>
        <taxon>rosids</taxon>
        <taxon>malvids</taxon>
        <taxon>Brassicales</taxon>
        <taxon>Brassicaceae</taxon>
        <taxon>Thlaspideae</taxon>
        <taxon>Thlaspi</taxon>
    </lineage>
</organism>
<keyword evidence="5" id="KW-0539">Nucleus</keyword>
<name>A0AAU9SHT3_THLAR</name>
<comment type="subcellular location">
    <subcellularLocation>
        <location evidence="1">Nucleus</location>
    </subcellularLocation>
</comment>